<evidence type="ECO:0000256" key="1">
    <source>
        <dbReference type="SAM" id="MobiDB-lite"/>
    </source>
</evidence>
<feature type="region of interest" description="Disordered" evidence="1">
    <location>
        <begin position="253"/>
        <end position="278"/>
    </location>
</feature>
<feature type="compositionally biased region" description="Acidic residues" evidence="1">
    <location>
        <begin position="324"/>
        <end position="333"/>
    </location>
</feature>
<gene>
    <name evidence="2" type="ORF">CGI_10027213</name>
</gene>
<dbReference type="PANTHER" id="PTHR33504:SF1">
    <property type="entry name" value="FAMILY WITH SEQUENCE SIMILARITY 90, MEMBER A1B"/>
    <property type="match status" value="1"/>
</dbReference>
<protein>
    <submittedName>
        <fullName evidence="2">Uncharacterized protein</fullName>
    </submittedName>
</protein>
<accession>K1RPH6</accession>
<dbReference type="PANTHER" id="PTHR33504">
    <property type="entry name" value="NADH DEHYDROGENASE (UBIQUINONE) 1 BETA SUBCOMPLEX, 4"/>
    <property type="match status" value="1"/>
</dbReference>
<dbReference type="AlphaFoldDB" id="K1RPH6"/>
<sequence length="362" mass="41026">MSESGSETKSPDAKSMTSRTSINVKIPSAASKRGGTPSKSPGLDVPGQDDVGNRALTTTPISSKDYQAGSRSNLNQSTLSKGLRQPQKSEMELIRQAAATIIERQWIAYRDKQMFRLLKHAVCAAASEDSLRHMGNRRFYDQMLQDAMYNQQYRVTDEIDVTTLKDYMQYLANVDEAPASLGGKENYWRKLTLDILSRRTIFYDVIDYLYNQRITPRLRQEIPILVQRPVSQEIKVQHIRAISTLRSESIPVGAPLTTPKSKMSGYGSHPISSRRSRQAKARASKLRKMYGLDREGSKLLDSREPTAVSEEPDDYFDKYGITGEDGEEGEEWEREASKLYEWTQELSFNDDLIATPRLPIQI</sequence>
<proteinExistence type="predicted"/>
<feature type="region of interest" description="Disordered" evidence="1">
    <location>
        <begin position="300"/>
        <end position="333"/>
    </location>
</feature>
<organism evidence="2">
    <name type="scientific">Magallana gigas</name>
    <name type="common">Pacific oyster</name>
    <name type="synonym">Crassostrea gigas</name>
    <dbReference type="NCBI Taxonomy" id="29159"/>
    <lineage>
        <taxon>Eukaryota</taxon>
        <taxon>Metazoa</taxon>
        <taxon>Spiralia</taxon>
        <taxon>Lophotrochozoa</taxon>
        <taxon>Mollusca</taxon>
        <taxon>Bivalvia</taxon>
        <taxon>Autobranchia</taxon>
        <taxon>Pteriomorphia</taxon>
        <taxon>Ostreida</taxon>
        <taxon>Ostreoidea</taxon>
        <taxon>Ostreidae</taxon>
        <taxon>Magallana</taxon>
    </lineage>
</organism>
<feature type="region of interest" description="Disordered" evidence="1">
    <location>
        <begin position="1"/>
        <end position="88"/>
    </location>
</feature>
<name>K1RPH6_MAGGI</name>
<dbReference type="InParanoid" id="K1RPH6"/>
<feature type="compositionally biased region" description="Polar residues" evidence="1">
    <location>
        <begin position="55"/>
        <end position="80"/>
    </location>
</feature>
<dbReference type="HOGENOM" id="CLU_065443_0_0_1"/>
<reference evidence="2" key="1">
    <citation type="journal article" date="2012" name="Nature">
        <title>The oyster genome reveals stress adaptation and complexity of shell formation.</title>
        <authorList>
            <person name="Zhang G."/>
            <person name="Fang X."/>
            <person name="Guo X."/>
            <person name="Li L."/>
            <person name="Luo R."/>
            <person name="Xu F."/>
            <person name="Yang P."/>
            <person name="Zhang L."/>
            <person name="Wang X."/>
            <person name="Qi H."/>
            <person name="Xiong Z."/>
            <person name="Que H."/>
            <person name="Xie Y."/>
            <person name="Holland P.W."/>
            <person name="Paps J."/>
            <person name="Zhu Y."/>
            <person name="Wu F."/>
            <person name="Chen Y."/>
            <person name="Wang J."/>
            <person name="Peng C."/>
            <person name="Meng J."/>
            <person name="Yang L."/>
            <person name="Liu J."/>
            <person name="Wen B."/>
            <person name="Zhang N."/>
            <person name="Huang Z."/>
            <person name="Zhu Q."/>
            <person name="Feng Y."/>
            <person name="Mount A."/>
            <person name="Hedgecock D."/>
            <person name="Xu Z."/>
            <person name="Liu Y."/>
            <person name="Domazet-Loso T."/>
            <person name="Du Y."/>
            <person name="Sun X."/>
            <person name="Zhang S."/>
            <person name="Liu B."/>
            <person name="Cheng P."/>
            <person name="Jiang X."/>
            <person name="Li J."/>
            <person name="Fan D."/>
            <person name="Wang W."/>
            <person name="Fu W."/>
            <person name="Wang T."/>
            <person name="Wang B."/>
            <person name="Zhang J."/>
            <person name="Peng Z."/>
            <person name="Li Y."/>
            <person name="Li N."/>
            <person name="Wang J."/>
            <person name="Chen M."/>
            <person name="He Y."/>
            <person name="Tan F."/>
            <person name="Song X."/>
            <person name="Zheng Q."/>
            <person name="Huang R."/>
            <person name="Yang H."/>
            <person name="Du X."/>
            <person name="Chen L."/>
            <person name="Yang M."/>
            <person name="Gaffney P.M."/>
            <person name="Wang S."/>
            <person name="Luo L."/>
            <person name="She Z."/>
            <person name="Ming Y."/>
            <person name="Huang W."/>
            <person name="Zhang S."/>
            <person name="Huang B."/>
            <person name="Zhang Y."/>
            <person name="Qu T."/>
            <person name="Ni P."/>
            <person name="Miao G."/>
            <person name="Wang J."/>
            <person name="Wang Q."/>
            <person name="Steinberg C.E."/>
            <person name="Wang H."/>
            <person name="Li N."/>
            <person name="Qian L."/>
            <person name="Zhang G."/>
            <person name="Li Y."/>
            <person name="Yang H."/>
            <person name="Liu X."/>
            <person name="Wang J."/>
            <person name="Yin Y."/>
            <person name="Wang J."/>
        </authorList>
    </citation>
    <scope>NUCLEOTIDE SEQUENCE [LARGE SCALE GENOMIC DNA]</scope>
    <source>
        <strain evidence="2">05x7-T-G4-1.051#20</strain>
    </source>
</reference>
<evidence type="ECO:0000313" key="2">
    <source>
        <dbReference type="EMBL" id="EKC36316.1"/>
    </source>
</evidence>
<dbReference type="EMBL" id="JH817380">
    <property type="protein sequence ID" value="EKC36316.1"/>
    <property type="molecule type" value="Genomic_DNA"/>
</dbReference>